<feature type="signal peptide" evidence="2">
    <location>
        <begin position="1"/>
        <end position="23"/>
    </location>
</feature>
<evidence type="ECO:0008006" key="5">
    <source>
        <dbReference type="Google" id="ProtNLM"/>
    </source>
</evidence>
<keyword evidence="2" id="KW-0732">Signal</keyword>
<evidence type="ECO:0000256" key="1">
    <source>
        <dbReference type="SAM" id="MobiDB-lite"/>
    </source>
</evidence>
<feature type="compositionally biased region" description="Low complexity" evidence="1">
    <location>
        <begin position="31"/>
        <end position="40"/>
    </location>
</feature>
<protein>
    <recommendedName>
        <fullName evidence="5">DUF3558 domain-containing protein</fullName>
    </recommendedName>
</protein>
<feature type="compositionally biased region" description="Low complexity" evidence="1">
    <location>
        <begin position="273"/>
        <end position="285"/>
    </location>
</feature>
<feature type="region of interest" description="Disordered" evidence="1">
    <location>
        <begin position="220"/>
        <end position="285"/>
    </location>
</feature>
<gene>
    <name evidence="3" type="ORF">E4099_07015</name>
</gene>
<evidence type="ECO:0000313" key="4">
    <source>
        <dbReference type="Proteomes" id="UP000297948"/>
    </source>
</evidence>
<name>A0A4Z0HAK2_9ACTN</name>
<proteinExistence type="predicted"/>
<feature type="compositionally biased region" description="Basic and acidic residues" evidence="1">
    <location>
        <begin position="259"/>
        <end position="272"/>
    </location>
</feature>
<reference evidence="3 4" key="1">
    <citation type="submission" date="2019-03" db="EMBL/GenBank/DDBJ databases">
        <authorList>
            <person name="Gonzalez-Pimentel J.L."/>
        </authorList>
    </citation>
    <scope>NUCLEOTIDE SEQUENCE [LARGE SCALE GENOMIC DNA]</scope>
    <source>
        <strain evidence="3 4">JCM 31289</strain>
    </source>
</reference>
<evidence type="ECO:0000313" key="3">
    <source>
        <dbReference type="EMBL" id="TGB15299.1"/>
    </source>
</evidence>
<keyword evidence="4" id="KW-1185">Reference proteome</keyword>
<feature type="chain" id="PRO_5021351660" description="DUF3558 domain-containing protein" evidence="2">
    <location>
        <begin position="24"/>
        <end position="285"/>
    </location>
</feature>
<dbReference type="RefSeq" id="WP_135338071.1">
    <property type="nucleotide sequence ID" value="NZ_JBHLTX010000036.1"/>
</dbReference>
<dbReference type="PROSITE" id="PS51257">
    <property type="entry name" value="PROKAR_LIPOPROTEIN"/>
    <property type="match status" value="1"/>
</dbReference>
<dbReference type="EMBL" id="SRID01000040">
    <property type="protein sequence ID" value="TGB15299.1"/>
    <property type="molecule type" value="Genomic_DNA"/>
</dbReference>
<dbReference type="AlphaFoldDB" id="A0A4Z0HAK2"/>
<feature type="compositionally biased region" description="Low complexity" evidence="1">
    <location>
        <begin position="241"/>
        <end position="251"/>
    </location>
</feature>
<feature type="region of interest" description="Disordered" evidence="1">
    <location>
        <begin position="28"/>
        <end position="54"/>
    </location>
</feature>
<dbReference type="Proteomes" id="UP000297948">
    <property type="component" value="Unassembled WGS sequence"/>
</dbReference>
<accession>A0A4Z0HAK2</accession>
<dbReference type="OrthoDB" id="4333909at2"/>
<organism evidence="3 4">
    <name type="scientific">Streptomyces palmae</name>
    <dbReference type="NCBI Taxonomy" id="1701085"/>
    <lineage>
        <taxon>Bacteria</taxon>
        <taxon>Bacillati</taxon>
        <taxon>Actinomycetota</taxon>
        <taxon>Actinomycetes</taxon>
        <taxon>Kitasatosporales</taxon>
        <taxon>Streptomycetaceae</taxon>
        <taxon>Streptomyces</taxon>
    </lineage>
</organism>
<sequence length="285" mass="28626">MHRTAPRLARILACAAVPVMFLAAGCGGSDSGSDSGSGSSDEGKKAATPATGSTPTVAAAKFGALPPVCDSLSAKTVEKLVPGTDHKKGKALPAADINEAASCLWAGLDGYQYRSLTLSLKRFDSDPALGSGDDRAKKYAADQADKARVADGAKDSQTGEGAIADSAVTVRTKSKKDGVDFRNQTVVVRTANVVITVEYDGAGYEDAKTPDAAKLLDQAEDAAKEVAESIAKTGEGKDDGSGSSSGQSDSTTGGGSKTGDADSKSGDADSKSGDTSSGKGSSPKH</sequence>
<evidence type="ECO:0000256" key="2">
    <source>
        <dbReference type="SAM" id="SignalP"/>
    </source>
</evidence>
<comment type="caution">
    <text evidence="3">The sequence shown here is derived from an EMBL/GenBank/DDBJ whole genome shotgun (WGS) entry which is preliminary data.</text>
</comment>